<dbReference type="RefSeq" id="WP_097069317.1">
    <property type="nucleotide sequence ID" value="NZ_OBMT01000003.1"/>
</dbReference>
<evidence type="ECO:0000313" key="2">
    <source>
        <dbReference type="Proteomes" id="UP000219111"/>
    </source>
</evidence>
<reference evidence="2" key="1">
    <citation type="submission" date="2017-08" db="EMBL/GenBank/DDBJ databases">
        <authorList>
            <person name="Varghese N."/>
            <person name="Submissions S."/>
        </authorList>
    </citation>
    <scope>NUCLEOTIDE SEQUENCE [LARGE SCALE GENOMIC DNA]</scope>
    <source>
        <strain evidence="2">JA276</strain>
    </source>
</reference>
<sequence length="201" mass="21725">MTKDTIRLQALAEITGRPREAIRNIQKSGDAPWNDADDFGDAGQRRYTGRHALALVIAEVLAAQGVSVTVIGETVRAHSLALDKFLDEIENSMPCTPRFVLAMSNAIEDPFTGINWEPVALYGAGTLDEVQSTILDGLKRVGQVQKSGNGDFEYRCVAGPSISLASIPEAYRLLRARAKAAGYVVDGRSIFKISDSEEAAE</sequence>
<evidence type="ECO:0008006" key="3">
    <source>
        <dbReference type="Google" id="ProtNLM"/>
    </source>
</evidence>
<organism evidence="1 2">
    <name type="scientific">Rhodobacter maris</name>
    <dbReference type="NCBI Taxonomy" id="446682"/>
    <lineage>
        <taxon>Bacteria</taxon>
        <taxon>Pseudomonadati</taxon>
        <taxon>Pseudomonadota</taxon>
        <taxon>Alphaproteobacteria</taxon>
        <taxon>Rhodobacterales</taxon>
        <taxon>Rhodobacter group</taxon>
        <taxon>Rhodobacter</taxon>
    </lineage>
</organism>
<dbReference type="Proteomes" id="UP000219111">
    <property type="component" value="Unassembled WGS sequence"/>
</dbReference>
<protein>
    <recommendedName>
        <fullName evidence="3">HTH merR-type domain-containing protein</fullName>
    </recommendedName>
</protein>
<name>A0A285S4X0_9RHOB</name>
<dbReference type="AlphaFoldDB" id="A0A285S4X0"/>
<dbReference type="OrthoDB" id="7864708at2"/>
<keyword evidence="2" id="KW-1185">Reference proteome</keyword>
<gene>
    <name evidence="1" type="ORF">SAMN05877831_10398</name>
</gene>
<proteinExistence type="predicted"/>
<dbReference type="EMBL" id="OBMT01000003">
    <property type="protein sequence ID" value="SOC02185.1"/>
    <property type="molecule type" value="Genomic_DNA"/>
</dbReference>
<accession>A0A285S4X0</accession>
<evidence type="ECO:0000313" key="1">
    <source>
        <dbReference type="EMBL" id="SOC02185.1"/>
    </source>
</evidence>